<dbReference type="GO" id="GO:0001680">
    <property type="term" value="P:tRNA 3'-terminal CCA addition"/>
    <property type="evidence" value="ECO:0007669"/>
    <property type="project" value="UniProtKB-ARBA"/>
</dbReference>
<dbReference type="Gene3D" id="1.10.3090.10">
    <property type="entry name" value="cca-adding enzyme, domain 2"/>
    <property type="match status" value="1"/>
</dbReference>
<feature type="domain" description="Poly A polymerase head" evidence="5">
    <location>
        <begin position="37"/>
        <end position="170"/>
    </location>
</feature>
<name>A0A816KNY6_BRANA</name>
<dbReference type="PANTHER" id="PTHR13734">
    <property type="entry name" value="TRNA-NUCLEOTIDYLTRANSFERASE"/>
    <property type="match status" value="1"/>
</dbReference>
<dbReference type="Gene3D" id="3.30.460.10">
    <property type="entry name" value="Beta Polymerase, domain 2"/>
    <property type="match status" value="1"/>
</dbReference>
<reference evidence="6" key="1">
    <citation type="submission" date="2021-01" db="EMBL/GenBank/DDBJ databases">
        <authorList>
            <consortium name="Genoscope - CEA"/>
            <person name="William W."/>
        </authorList>
    </citation>
    <scope>NUCLEOTIDE SEQUENCE</scope>
</reference>
<evidence type="ECO:0000256" key="3">
    <source>
        <dbReference type="ARBA" id="ARBA00022884"/>
    </source>
</evidence>
<dbReference type="AlphaFoldDB" id="A0A816KNY6"/>
<dbReference type="SUPFAM" id="SSF81301">
    <property type="entry name" value="Nucleotidyltransferase"/>
    <property type="match status" value="1"/>
</dbReference>
<evidence type="ECO:0000256" key="1">
    <source>
        <dbReference type="ARBA" id="ARBA00007265"/>
    </source>
</evidence>
<dbReference type="Pfam" id="PF01743">
    <property type="entry name" value="PolyA_pol"/>
    <property type="match status" value="1"/>
</dbReference>
<dbReference type="PANTHER" id="PTHR13734:SF5">
    <property type="entry name" value="CCA TRNA NUCLEOTIDYLTRANSFERASE, MITOCHONDRIAL"/>
    <property type="match status" value="1"/>
</dbReference>
<dbReference type="InterPro" id="IPR002646">
    <property type="entry name" value="PolA_pol_head_dom"/>
</dbReference>
<keyword evidence="3 4" id="KW-0694">RNA-binding</keyword>
<dbReference type="SUPFAM" id="SSF81891">
    <property type="entry name" value="Poly A polymerase C-terminal region-like"/>
    <property type="match status" value="1"/>
</dbReference>
<evidence type="ECO:0000256" key="2">
    <source>
        <dbReference type="ARBA" id="ARBA00022679"/>
    </source>
</evidence>
<evidence type="ECO:0000259" key="5">
    <source>
        <dbReference type="Pfam" id="PF01743"/>
    </source>
</evidence>
<dbReference type="GO" id="GO:0003723">
    <property type="term" value="F:RNA binding"/>
    <property type="evidence" value="ECO:0007669"/>
    <property type="project" value="UniProtKB-KW"/>
</dbReference>
<evidence type="ECO:0000256" key="4">
    <source>
        <dbReference type="RuleBase" id="RU003953"/>
    </source>
</evidence>
<gene>
    <name evidence="6" type="ORF">DARMORV10_C05P08980.1</name>
</gene>
<proteinExistence type="inferred from homology"/>
<dbReference type="GO" id="GO:0016779">
    <property type="term" value="F:nucleotidyltransferase activity"/>
    <property type="evidence" value="ECO:0007669"/>
    <property type="project" value="InterPro"/>
</dbReference>
<keyword evidence="2 4" id="KW-0808">Transferase</keyword>
<dbReference type="EMBL" id="HG994369">
    <property type="protein sequence ID" value="CAF1924777.1"/>
    <property type="molecule type" value="Genomic_DNA"/>
</dbReference>
<comment type="similarity">
    <text evidence="1 4">Belongs to the tRNA nucleotidyltransferase/poly(A) polymerase family.</text>
</comment>
<dbReference type="Proteomes" id="UP001295469">
    <property type="component" value="Chromosome C05"/>
</dbReference>
<sequence>MTRVELKERIDLTEKEQKMFDLLLDALRENNCDTRLRVAGGWYFYLFHFSNTEDIDIAIDNMTGSRFLEKFQNYFSRKVGEKVNVHIIKSKSKHLETGKMRLYDQWIDFEQLRKEEPDENSRIPTKYFGTPEEDAYRRDLTINRHVLSIFILFFTRTDAMAGIDDLKSGRTTTPSPAKTIFLEDPLRVRRAIRFGICVPFLCYYVSSVLANRLPYVMVTKFGFTLDEELKDAASSEEIRVALERKICRERIGNEIDMMISGNGPVSAVTYLSDFKLFEVVFAIPSSSEPAPTENCGSLCRAYMEAMWNLIQTPGLVNFNGEQRRLALFAAVFLPFRKTVCKDKKANKTCSLLHDAETVINIHNAAERFLPLILPLQLKDPFQLVNVDWATDVLEHWESISLNDPEVPATSKIRVVTGFFLEISKISGVFLNEKPLMKGDKIIKEVQNGGQVVAIQDSGPIIRDWQNKSLTWNLTYPKGSVEECISWMANRDC</sequence>
<protein>
    <submittedName>
        <fullName evidence="6">(rape) hypothetical protein</fullName>
    </submittedName>
</protein>
<accession>A0A816KNY6</accession>
<evidence type="ECO:0000313" key="6">
    <source>
        <dbReference type="EMBL" id="CAF1924777.1"/>
    </source>
</evidence>
<dbReference type="InterPro" id="IPR043519">
    <property type="entry name" value="NT_sf"/>
</dbReference>
<organism evidence="6">
    <name type="scientific">Brassica napus</name>
    <name type="common">Rape</name>
    <dbReference type="NCBI Taxonomy" id="3708"/>
    <lineage>
        <taxon>Eukaryota</taxon>
        <taxon>Viridiplantae</taxon>
        <taxon>Streptophyta</taxon>
        <taxon>Embryophyta</taxon>
        <taxon>Tracheophyta</taxon>
        <taxon>Spermatophyta</taxon>
        <taxon>Magnoliopsida</taxon>
        <taxon>eudicotyledons</taxon>
        <taxon>Gunneridae</taxon>
        <taxon>Pentapetalae</taxon>
        <taxon>rosids</taxon>
        <taxon>malvids</taxon>
        <taxon>Brassicales</taxon>
        <taxon>Brassicaceae</taxon>
        <taxon>Brassiceae</taxon>
        <taxon>Brassica</taxon>
    </lineage>
</organism>